<dbReference type="InterPro" id="IPR050373">
    <property type="entry name" value="Fibrinogen_C-term_domain"/>
</dbReference>
<protein>
    <submittedName>
        <fullName evidence="2">Angiopoietin-related protein 6</fullName>
    </submittedName>
</protein>
<dbReference type="AlphaFoldDB" id="A0A6J7ZYY7"/>
<organism evidence="2 3">
    <name type="scientific">Mytilus coruscus</name>
    <name type="common">Sea mussel</name>
    <dbReference type="NCBI Taxonomy" id="42192"/>
    <lineage>
        <taxon>Eukaryota</taxon>
        <taxon>Metazoa</taxon>
        <taxon>Spiralia</taxon>
        <taxon>Lophotrochozoa</taxon>
        <taxon>Mollusca</taxon>
        <taxon>Bivalvia</taxon>
        <taxon>Autobranchia</taxon>
        <taxon>Pteriomorphia</taxon>
        <taxon>Mytilida</taxon>
        <taxon>Mytiloidea</taxon>
        <taxon>Mytilidae</taxon>
        <taxon>Mytilinae</taxon>
        <taxon>Mytilus</taxon>
    </lineage>
</organism>
<proteinExistence type="predicted"/>
<dbReference type="Pfam" id="PF00147">
    <property type="entry name" value="Fibrinogen_C"/>
    <property type="match status" value="2"/>
</dbReference>
<dbReference type="GO" id="GO:0005615">
    <property type="term" value="C:extracellular space"/>
    <property type="evidence" value="ECO:0007669"/>
    <property type="project" value="TreeGrafter"/>
</dbReference>
<dbReference type="InterPro" id="IPR014716">
    <property type="entry name" value="Fibrinogen_a/b/g_C_1"/>
</dbReference>
<dbReference type="Gene3D" id="4.10.530.10">
    <property type="entry name" value="Gamma-fibrinogen Carboxyl Terminal Fragment, domain 2"/>
    <property type="match status" value="1"/>
</dbReference>
<dbReference type="Proteomes" id="UP000507470">
    <property type="component" value="Unassembled WGS sequence"/>
</dbReference>
<feature type="domain" description="Fibrinogen C-terminal" evidence="1">
    <location>
        <begin position="28"/>
        <end position="193"/>
    </location>
</feature>
<evidence type="ECO:0000313" key="2">
    <source>
        <dbReference type="EMBL" id="CAC5359650.1"/>
    </source>
</evidence>
<dbReference type="SUPFAM" id="SSF56496">
    <property type="entry name" value="Fibrinogen C-terminal domain-like"/>
    <property type="match status" value="1"/>
</dbReference>
<reference evidence="2 3" key="1">
    <citation type="submission" date="2020-06" db="EMBL/GenBank/DDBJ databases">
        <authorList>
            <person name="Li R."/>
            <person name="Bekaert M."/>
        </authorList>
    </citation>
    <scope>NUCLEOTIDE SEQUENCE [LARGE SCALE GENOMIC DNA]</scope>
    <source>
        <strain evidence="3">wild</strain>
    </source>
</reference>
<dbReference type="OrthoDB" id="6275059at2759"/>
<dbReference type="Gene3D" id="3.90.215.10">
    <property type="entry name" value="Gamma Fibrinogen, chain A, domain 1"/>
    <property type="match status" value="2"/>
</dbReference>
<dbReference type="InterPro" id="IPR002181">
    <property type="entry name" value="Fibrinogen_a/b/g_C_dom"/>
</dbReference>
<gene>
    <name evidence="2" type="ORF">MCOR_2417</name>
</gene>
<dbReference type="PANTHER" id="PTHR19143">
    <property type="entry name" value="FIBRINOGEN/TENASCIN/ANGIOPOEITIN"/>
    <property type="match status" value="1"/>
</dbReference>
<sequence length="193" mass="21542">MKAIQTSQISSYVYSRAMMSFFKGADCRDGPTTARDCADIQSQGCTCSGVYNINISSQITVNVWCDLHTDGGRWTVNDKHGFGDPYAEYWIGNDNLYTLTKSGRTELLILMETWDGSYSEFYISDESDNYRLGLSGFSGIAGDSLMDKTMPQAGHQFSTRDQDNDNFSGSCNPSYHLGGFWFNRCGRSDLNGY</sequence>
<name>A0A6J7ZYY7_MYTCO</name>
<dbReference type="SMART" id="SM00186">
    <property type="entry name" value="FBG"/>
    <property type="match status" value="1"/>
</dbReference>
<evidence type="ECO:0000313" key="3">
    <source>
        <dbReference type="Proteomes" id="UP000507470"/>
    </source>
</evidence>
<accession>A0A6J7ZYY7</accession>
<dbReference type="EMBL" id="CACVKT020000517">
    <property type="protein sequence ID" value="CAC5359650.1"/>
    <property type="molecule type" value="Genomic_DNA"/>
</dbReference>
<evidence type="ECO:0000259" key="1">
    <source>
        <dbReference type="PROSITE" id="PS51406"/>
    </source>
</evidence>
<keyword evidence="3" id="KW-1185">Reference proteome</keyword>
<dbReference type="PROSITE" id="PS51406">
    <property type="entry name" value="FIBRINOGEN_C_2"/>
    <property type="match status" value="1"/>
</dbReference>
<dbReference type="InterPro" id="IPR036056">
    <property type="entry name" value="Fibrinogen-like_C"/>
</dbReference>